<gene>
    <name evidence="2" type="ORF">OLW01_07080</name>
</gene>
<dbReference type="Pfam" id="PF16148">
    <property type="entry name" value="DUF4856"/>
    <property type="match status" value="1"/>
</dbReference>
<dbReference type="RefSeq" id="WP_268076113.1">
    <property type="nucleotide sequence ID" value="NZ_CP109965.1"/>
</dbReference>
<dbReference type="Gene3D" id="2.60.40.60">
    <property type="entry name" value="Cadherins"/>
    <property type="match status" value="1"/>
</dbReference>
<reference evidence="2" key="1">
    <citation type="submission" date="2022-10" db="EMBL/GenBank/DDBJ databases">
        <title>Catenovulum adriacola sp. nov. isolated in the Harbour of Susak.</title>
        <authorList>
            <person name="Schoch T."/>
            <person name="Reich S.J."/>
            <person name="Stoeferle S."/>
            <person name="Flaiz M."/>
            <person name="Kazda M."/>
            <person name="Riedel C.U."/>
            <person name="Duerre P."/>
        </authorList>
    </citation>
    <scope>NUCLEOTIDE SEQUENCE</scope>
    <source>
        <strain evidence="2">TS8</strain>
    </source>
</reference>
<organism evidence="2 3">
    <name type="scientific">Catenovulum adriaticum</name>
    <dbReference type="NCBI Taxonomy" id="2984846"/>
    <lineage>
        <taxon>Bacteria</taxon>
        <taxon>Pseudomonadati</taxon>
        <taxon>Pseudomonadota</taxon>
        <taxon>Gammaproteobacteria</taxon>
        <taxon>Alteromonadales</taxon>
        <taxon>Alteromonadaceae</taxon>
        <taxon>Catenovulum</taxon>
    </lineage>
</organism>
<dbReference type="CDD" id="cd11304">
    <property type="entry name" value="Cadherin_repeat"/>
    <property type="match status" value="1"/>
</dbReference>
<dbReference type="InterPro" id="IPR032331">
    <property type="entry name" value="DUF4856"/>
</dbReference>
<feature type="domain" description="Cadherin" evidence="1">
    <location>
        <begin position="30"/>
        <end position="135"/>
    </location>
</feature>
<dbReference type="InterPro" id="IPR002126">
    <property type="entry name" value="Cadherin-like_dom"/>
</dbReference>
<accession>A0ABY7AQJ3</accession>
<name>A0ABY7AQJ3_9ALTE</name>
<dbReference type="SMART" id="SM00112">
    <property type="entry name" value="CA"/>
    <property type="match status" value="1"/>
</dbReference>
<keyword evidence="3" id="KW-1185">Reference proteome</keyword>
<proteinExistence type="predicted"/>
<evidence type="ECO:0000259" key="1">
    <source>
        <dbReference type="PROSITE" id="PS50268"/>
    </source>
</evidence>
<protein>
    <submittedName>
        <fullName evidence="2">DUF4856 domain-containing protein</fullName>
    </submittedName>
</protein>
<dbReference type="InterPro" id="IPR015919">
    <property type="entry name" value="Cadherin-like_sf"/>
</dbReference>
<sequence>MRYKHSVLAAAILTFITGCGSSSDSDNEQENTAPSAIVLSSNTVMENQTEVTLGELSATDDNSADLTFELAENADSRFEIEGNSLKLKADTVVDYETETSISLPIIVSDGEMSTEETVQIIIEDELDYYAFPSKFINGEDSVSYSGQVARHAIISQLNNYISSELEQDLNNQVLTTEAEILAKLNAYYFAQDSAPVGIDVAAILDADISFVDNSEQSNINAISSGKNLKGKIAGNDATGQHKDWTAGDTFVGFGADFMGNFENTPEGLLLALFDKLAKNSIEFYTNGTLSSPYITAEGHDLKQLIQKFLLMSVAFSQGTDDYLDDDTQGKGLLSEHTQDGESAYSKLEHQWDEGFGYFGAARNYLAYSDLEIAAKGGRDGWNSGYYDINQDGKIDLNSEYNFGNSTNAAKRDLGSNGVTDYTQDAMQGFLKGRQLLNETAGNELTAEQMTELQGYRDSAVLAWEQSVAATVVHYINDTHADVSAIGTTEFSLTDVAKHWSELKGFFLGLQFNPRSPLSDADFTAVNELIGDMPATTDTEKEAYLADLIKARNILEASYSFDATVTANW</sequence>
<evidence type="ECO:0000313" key="3">
    <source>
        <dbReference type="Proteomes" id="UP001163726"/>
    </source>
</evidence>
<dbReference type="Proteomes" id="UP001163726">
    <property type="component" value="Chromosome"/>
</dbReference>
<dbReference type="PROSITE" id="PS50268">
    <property type="entry name" value="CADHERIN_2"/>
    <property type="match status" value="1"/>
</dbReference>
<dbReference type="SUPFAM" id="SSF49313">
    <property type="entry name" value="Cadherin-like"/>
    <property type="match status" value="1"/>
</dbReference>
<evidence type="ECO:0000313" key="2">
    <source>
        <dbReference type="EMBL" id="WAJ71552.1"/>
    </source>
</evidence>
<dbReference type="EMBL" id="CP109965">
    <property type="protein sequence ID" value="WAJ71552.1"/>
    <property type="molecule type" value="Genomic_DNA"/>
</dbReference>
<dbReference type="PROSITE" id="PS51257">
    <property type="entry name" value="PROKAR_LIPOPROTEIN"/>
    <property type="match status" value="1"/>
</dbReference>